<dbReference type="Proteomes" id="UP000775872">
    <property type="component" value="Unassembled WGS sequence"/>
</dbReference>
<organism evidence="2 3">
    <name type="scientific">Clonostachys solani</name>
    <dbReference type="NCBI Taxonomy" id="160281"/>
    <lineage>
        <taxon>Eukaryota</taxon>
        <taxon>Fungi</taxon>
        <taxon>Dikarya</taxon>
        <taxon>Ascomycota</taxon>
        <taxon>Pezizomycotina</taxon>
        <taxon>Sordariomycetes</taxon>
        <taxon>Hypocreomycetidae</taxon>
        <taxon>Hypocreales</taxon>
        <taxon>Bionectriaceae</taxon>
        <taxon>Clonostachys</taxon>
    </lineage>
</organism>
<dbReference type="OrthoDB" id="5117238at2759"/>
<feature type="chain" id="PRO_5040393676" description="Secreted protein" evidence="1">
    <location>
        <begin position="18"/>
        <end position="86"/>
    </location>
</feature>
<feature type="signal peptide" evidence="1">
    <location>
        <begin position="1"/>
        <end position="17"/>
    </location>
</feature>
<protein>
    <recommendedName>
        <fullName evidence="4">Secreted protein</fullName>
    </recommendedName>
</protein>
<gene>
    <name evidence="2" type="ORF">CSOL1703_00010278</name>
</gene>
<name>A0A9N9W6V4_9HYPO</name>
<proteinExistence type="predicted"/>
<keyword evidence="1" id="KW-0732">Signal</keyword>
<keyword evidence="3" id="KW-1185">Reference proteome</keyword>
<evidence type="ECO:0008006" key="4">
    <source>
        <dbReference type="Google" id="ProtNLM"/>
    </source>
</evidence>
<sequence length="86" mass="9503">MKLSIIALMTTIGLAAAECSEGFWYADRETREPCATPCEVQGGGKCILDCPEENDPNFPLLCAATYTWFAAILKKATVSNFNYFLR</sequence>
<reference evidence="2" key="1">
    <citation type="submission" date="2021-10" db="EMBL/GenBank/DDBJ databases">
        <authorList>
            <person name="Piombo E."/>
        </authorList>
    </citation>
    <scope>NUCLEOTIDE SEQUENCE</scope>
</reference>
<dbReference type="AlphaFoldDB" id="A0A9N9W6V4"/>
<evidence type="ECO:0000313" key="3">
    <source>
        <dbReference type="Proteomes" id="UP000775872"/>
    </source>
</evidence>
<dbReference type="EMBL" id="CABFOC020000007">
    <property type="protein sequence ID" value="CAH0044542.1"/>
    <property type="molecule type" value="Genomic_DNA"/>
</dbReference>
<comment type="caution">
    <text evidence="2">The sequence shown here is derived from an EMBL/GenBank/DDBJ whole genome shotgun (WGS) entry which is preliminary data.</text>
</comment>
<evidence type="ECO:0000313" key="2">
    <source>
        <dbReference type="EMBL" id="CAH0044542.1"/>
    </source>
</evidence>
<evidence type="ECO:0000256" key="1">
    <source>
        <dbReference type="SAM" id="SignalP"/>
    </source>
</evidence>
<accession>A0A9N9W6V4</accession>